<dbReference type="GO" id="GO:0003676">
    <property type="term" value="F:nucleic acid binding"/>
    <property type="evidence" value="ECO:0007669"/>
    <property type="project" value="InterPro"/>
</dbReference>
<sequence>MIILGKNLVEKKSVRIGLTQFFGINHATAPRILQRFSIPNRALVSDLTEPQVAALTAFLSSTTTAELPPRTPVVDPLGNRELLKGEPEKPLAEQHRAAADWGRNMLVEQELKTKYNTDIQFLYRIGTYRGKRHAIHKPIKTRNHNGGTARRLNRLKRYFSTSTASVSTTPSPSPMSYAGLFSRRFRSPLF</sequence>
<evidence type="ECO:0000256" key="3">
    <source>
        <dbReference type="ARBA" id="ARBA00023274"/>
    </source>
</evidence>
<dbReference type="PANTHER" id="PTHR10871">
    <property type="entry name" value="30S RIBOSOMAL PROTEIN S13/40S RIBOSOMAL PROTEIN S18"/>
    <property type="match status" value="1"/>
</dbReference>
<dbReference type="EMBL" id="LN483345">
    <property type="protein sequence ID" value="CDZ98771.1"/>
    <property type="molecule type" value="Genomic_DNA"/>
</dbReference>
<dbReference type="GO" id="GO:0015935">
    <property type="term" value="C:small ribosomal subunit"/>
    <property type="evidence" value="ECO:0007669"/>
    <property type="project" value="TreeGrafter"/>
</dbReference>
<evidence type="ECO:0000256" key="1">
    <source>
        <dbReference type="ARBA" id="ARBA00008080"/>
    </source>
</evidence>
<dbReference type="AlphaFoldDB" id="A0A0F7SIK2"/>
<evidence type="ECO:0000256" key="2">
    <source>
        <dbReference type="ARBA" id="ARBA00022980"/>
    </source>
</evidence>
<reference evidence="4" key="1">
    <citation type="submission" date="2014-08" db="EMBL/GenBank/DDBJ databases">
        <authorList>
            <person name="Sharma Rahul"/>
            <person name="Thines Marco"/>
        </authorList>
    </citation>
    <scope>NUCLEOTIDE SEQUENCE</scope>
</reference>
<keyword evidence="3" id="KW-0687">Ribonucleoprotein</keyword>
<dbReference type="PROSITE" id="PS50159">
    <property type="entry name" value="RIBOSOMAL_S13_2"/>
    <property type="match status" value="1"/>
</dbReference>
<dbReference type="Gene3D" id="4.10.910.10">
    <property type="entry name" value="30s ribosomal protein s13, domain 2"/>
    <property type="match status" value="1"/>
</dbReference>
<dbReference type="InterPro" id="IPR027437">
    <property type="entry name" value="Rbsml_uS13_C"/>
</dbReference>
<name>A0A0F7SIK2_PHARH</name>
<dbReference type="SUPFAM" id="SSF46946">
    <property type="entry name" value="S13-like H2TH domain"/>
    <property type="match status" value="1"/>
</dbReference>
<evidence type="ECO:0000313" key="4">
    <source>
        <dbReference type="EMBL" id="CDZ98771.1"/>
    </source>
</evidence>
<dbReference type="GO" id="GO:0005739">
    <property type="term" value="C:mitochondrion"/>
    <property type="evidence" value="ECO:0007669"/>
    <property type="project" value="TreeGrafter"/>
</dbReference>
<comment type="similarity">
    <text evidence="1">Belongs to the universal ribosomal protein uS13 family.</text>
</comment>
<dbReference type="PANTHER" id="PTHR10871:SF1">
    <property type="entry name" value="SMALL RIBOSOMAL SUBUNIT PROTEIN US13M"/>
    <property type="match status" value="1"/>
</dbReference>
<proteinExistence type="inferred from homology"/>
<dbReference type="InterPro" id="IPR010979">
    <property type="entry name" value="Ribosomal_uS13-like_H2TH"/>
</dbReference>
<accession>A0A0F7SIK2</accession>
<keyword evidence="2" id="KW-0689">Ribosomal protein</keyword>
<dbReference type="Gene3D" id="1.10.8.50">
    <property type="match status" value="1"/>
</dbReference>
<protein>
    <submittedName>
        <fullName evidence="4">RP-S13, rpsM</fullName>
    </submittedName>
</protein>
<organism evidence="4">
    <name type="scientific">Phaffia rhodozyma</name>
    <name type="common">Yeast</name>
    <name type="synonym">Xanthophyllomyces dendrorhous</name>
    <dbReference type="NCBI Taxonomy" id="264483"/>
    <lineage>
        <taxon>Eukaryota</taxon>
        <taxon>Fungi</taxon>
        <taxon>Dikarya</taxon>
        <taxon>Basidiomycota</taxon>
        <taxon>Agaricomycotina</taxon>
        <taxon>Tremellomycetes</taxon>
        <taxon>Cystofilobasidiales</taxon>
        <taxon>Mrakiaceae</taxon>
        <taxon>Phaffia</taxon>
    </lineage>
</organism>